<name>A0A3P6VEY4_LITSI</name>
<dbReference type="PRINTS" id="PR00759">
    <property type="entry name" value="BASICPTASE"/>
</dbReference>
<evidence type="ECO:0000256" key="5">
    <source>
        <dbReference type="ARBA" id="ARBA00023157"/>
    </source>
</evidence>
<keyword evidence="10" id="KW-1185">Reference proteome</keyword>
<dbReference type="CDD" id="cd00109">
    <property type="entry name" value="Kunitz-type"/>
    <property type="match status" value="2"/>
</dbReference>
<dbReference type="Proteomes" id="UP000277928">
    <property type="component" value="Unassembled WGS sequence"/>
</dbReference>
<evidence type="ECO:0000256" key="3">
    <source>
        <dbReference type="ARBA" id="ARBA00022690"/>
    </source>
</evidence>
<keyword evidence="3" id="KW-0646">Protease inhibitor</keyword>
<evidence type="ECO:0000256" key="2">
    <source>
        <dbReference type="ARBA" id="ARBA00022525"/>
    </source>
</evidence>
<dbReference type="OrthoDB" id="196393at2759"/>
<feature type="compositionally biased region" description="Polar residues" evidence="6">
    <location>
        <begin position="278"/>
        <end position="306"/>
    </location>
</feature>
<keyword evidence="7" id="KW-0472">Membrane</keyword>
<evidence type="ECO:0000256" key="1">
    <source>
        <dbReference type="ARBA" id="ARBA00004613"/>
    </source>
</evidence>
<dbReference type="GO" id="GO:0005615">
    <property type="term" value="C:extracellular space"/>
    <property type="evidence" value="ECO:0007669"/>
    <property type="project" value="TreeGrafter"/>
</dbReference>
<dbReference type="PANTHER" id="PTHR10083:SF381">
    <property type="entry name" value="BPTI_KUNITZ INHIBITOR DOMAIN-CONTAINING PROTEIN"/>
    <property type="match status" value="1"/>
</dbReference>
<feature type="compositionally biased region" description="Basic and acidic residues" evidence="6">
    <location>
        <begin position="252"/>
        <end position="277"/>
    </location>
</feature>
<accession>A0A3P6VEY4</accession>
<comment type="subcellular location">
    <subcellularLocation>
        <location evidence="1">Secreted</location>
    </subcellularLocation>
</comment>
<dbReference type="InterPro" id="IPR020901">
    <property type="entry name" value="Prtase_inh_Kunz-CS"/>
</dbReference>
<feature type="domain" description="BPTI/Kunitz inhibitor" evidence="8">
    <location>
        <begin position="68"/>
        <end position="120"/>
    </location>
</feature>
<feature type="region of interest" description="Disordered" evidence="6">
    <location>
        <begin position="202"/>
        <end position="306"/>
    </location>
</feature>
<dbReference type="Pfam" id="PF00014">
    <property type="entry name" value="Kunitz_BPTI"/>
    <property type="match status" value="2"/>
</dbReference>
<dbReference type="Gene3D" id="4.10.410.10">
    <property type="entry name" value="Pancreatic trypsin inhibitor Kunitz domain"/>
    <property type="match status" value="2"/>
</dbReference>
<keyword evidence="4" id="KW-0722">Serine protease inhibitor</keyword>
<keyword evidence="7" id="KW-0812">Transmembrane</keyword>
<dbReference type="FunFam" id="4.10.410.10:FF:000020">
    <property type="entry name" value="Collagen, type VI, alpha 3"/>
    <property type="match status" value="1"/>
</dbReference>
<organism evidence="9 10">
    <name type="scientific">Litomosoides sigmodontis</name>
    <name type="common">Filarial nematode worm</name>
    <dbReference type="NCBI Taxonomy" id="42156"/>
    <lineage>
        <taxon>Eukaryota</taxon>
        <taxon>Metazoa</taxon>
        <taxon>Ecdysozoa</taxon>
        <taxon>Nematoda</taxon>
        <taxon>Chromadorea</taxon>
        <taxon>Rhabditida</taxon>
        <taxon>Spirurina</taxon>
        <taxon>Spiruromorpha</taxon>
        <taxon>Filarioidea</taxon>
        <taxon>Onchocercidae</taxon>
        <taxon>Litomosoides</taxon>
    </lineage>
</organism>
<gene>
    <name evidence="9" type="ORF">NLS_LOCUS8972</name>
</gene>
<dbReference type="SUPFAM" id="SSF57362">
    <property type="entry name" value="BPTI-like"/>
    <property type="match status" value="2"/>
</dbReference>
<dbReference type="GO" id="GO:0004867">
    <property type="term" value="F:serine-type endopeptidase inhibitor activity"/>
    <property type="evidence" value="ECO:0007669"/>
    <property type="project" value="UniProtKB-KW"/>
</dbReference>
<dbReference type="AlphaFoldDB" id="A0A3P6VEY4"/>
<dbReference type="InterPro" id="IPR050098">
    <property type="entry name" value="TFPI/VKTCI-like"/>
</dbReference>
<dbReference type="PANTHER" id="PTHR10083">
    <property type="entry name" value="KUNITZ-TYPE PROTEASE INHIBITOR-RELATED"/>
    <property type="match status" value="1"/>
</dbReference>
<dbReference type="PROSITE" id="PS00280">
    <property type="entry name" value="BPTI_KUNITZ_1"/>
    <property type="match status" value="1"/>
</dbReference>
<evidence type="ECO:0000256" key="4">
    <source>
        <dbReference type="ARBA" id="ARBA00022900"/>
    </source>
</evidence>
<protein>
    <recommendedName>
        <fullName evidence="8">BPTI/Kunitz inhibitor domain-containing protein</fullName>
    </recommendedName>
</protein>
<sequence length="468" mass="54057">MKNFASQQQQKKSITYFIRYWIIEQINILQVLLQALLLAHYEIELFRVLLQVLVNISGSQEVLENARCNQNPSRGTCEDRGFTIKWYYDRYAHRCRKFYYGGCGGNENHFDSFEECSQACSYRPTDESSKRCALPHDPGTCAGNFERWHFDARMRRCICSWWSGCGGNSNMFYSYTHCMSICGVYADNRTSASKMTFRQFTPKRKTSQVHHHRLRPVSVEENQQRGGQLAEEAKEKNNTHMIARIRGYVPGQREETIHEERQRSSDRMNEPKRDSERNSTVASQQRHMSSSFQTSSSNAMQASEVPATQRNAANIKAELSKSTVNQLSSKKNWYRNRVQSRTEGIPFEMIIRRADRIPDRYNTYVSETISTISSPIKDSDQQRQIVTIENDDDENYTYDQDDQNFSLPEYTPAQFKKGRWTVTIAVRPTSSSLISHSTDASTVETAGNVRESEVENDMIVIMPAINDN</sequence>
<dbReference type="InterPro" id="IPR002223">
    <property type="entry name" value="Kunitz_BPTI"/>
</dbReference>
<dbReference type="SMART" id="SM00131">
    <property type="entry name" value="KU"/>
    <property type="match status" value="2"/>
</dbReference>
<keyword evidence="7" id="KW-1133">Transmembrane helix</keyword>
<keyword evidence="2" id="KW-0964">Secreted</keyword>
<feature type="transmembrane region" description="Helical" evidence="7">
    <location>
        <begin position="21"/>
        <end position="41"/>
    </location>
</feature>
<reference evidence="9 10" key="1">
    <citation type="submission" date="2018-08" db="EMBL/GenBank/DDBJ databases">
        <authorList>
            <person name="Laetsch R D."/>
            <person name="Stevens L."/>
            <person name="Kumar S."/>
            <person name="Blaxter L. M."/>
        </authorList>
    </citation>
    <scope>NUCLEOTIDE SEQUENCE [LARGE SCALE GENOMIC DNA]</scope>
</reference>
<feature type="compositionally biased region" description="Basic residues" evidence="6">
    <location>
        <begin position="202"/>
        <end position="215"/>
    </location>
</feature>
<proteinExistence type="predicted"/>
<feature type="domain" description="BPTI/Kunitz inhibitor" evidence="8">
    <location>
        <begin position="132"/>
        <end position="182"/>
    </location>
</feature>
<evidence type="ECO:0000313" key="9">
    <source>
        <dbReference type="EMBL" id="VDK89081.1"/>
    </source>
</evidence>
<keyword evidence="5" id="KW-1015">Disulfide bond</keyword>
<dbReference type="InterPro" id="IPR036880">
    <property type="entry name" value="Kunitz_BPTI_sf"/>
</dbReference>
<dbReference type="EMBL" id="UYRX01001290">
    <property type="protein sequence ID" value="VDK89081.1"/>
    <property type="molecule type" value="Genomic_DNA"/>
</dbReference>
<evidence type="ECO:0000313" key="10">
    <source>
        <dbReference type="Proteomes" id="UP000277928"/>
    </source>
</evidence>
<dbReference type="PROSITE" id="PS50279">
    <property type="entry name" value="BPTI_KUNITZ_2"/>
    <property type="match status" value="2"/>
</dbReference>
<dbReference type="STRING" id="42156.A0A3P6VEY4"/>
<evidence type="ECO:0000259" key="8">
    <source>
        <dbReference type="PROSITE" id="PS50279"/>
    </source>
</evidence>
<evidence type="ECO:0000256" key="7">
    <source>
        <dbReference type="SAM" id="Phobius"/>
    </source>
</evidence>
<evidence type="ECO:0000256" key="6">
    <source>
        <dbReference type="SAM" id="MobiDB-lite"/>
    </source>
</evidence>